<gene>
    <name evidence="2" type="ORF">EYF80_023159</name>
</gene>
<evidence type="ECO:0000313" key="2">
    <source>
        <dbReference type="EMBL" id="TNN66625.1"/>
    </source>
</evidence>
<protein>
    <submittedName>
        <fullName evidence="2">Uncharacterized protein</fullName>
    </submittedName>
</protein>
<feature type="region of interest" description="Disordered" evidence="1">
    <location>
        <begin position="92"/>
        <end position="116"/>
    </location>
</feature>
<feature type="compositionally biased region" description="Basic and acidic residues" evidence="1">
    <location>
        <begin position="95"/>
        <end position="106"/>
    </location>
</feature>
<dbReference type="AlphaFoldDB" id="A0A4Z2HMW1"/>
<sequence>MVLKGSDTNKRVHLIEELPAKSLRSSSESSIIQDPRNVNLRLGLKVHSQDVLVVADGVLAVFVLCADVPSEGLQDAGSQVILQGQTAPIIQHGLHPGESHRTHNDGHAPGWPTGRDLVASPLRQEQEAQANGSTQSSCSLMLQLL</sequence>
<name>A0A4Z2HMW1_9TELE</name>
<evidence type="ECO:0000256" key="1">
    <source>
        <dbReference type="SAM" id="MobiDB-lite"/>
    </source>
</evidence>
<reference evidence="2 3" key="1">
    <citation type="submission" date="2019-03" db="EMBL/GenBank/DDBJ databases">
        <title>First draft genome of Liparis tanakae, snailfish: a comprehensive survey of snailfish specific genes.</title>
        <authorList>
            <person name="Kim W."/>
            <person name="Song I."/>
            <person name="Jeong J.-H."/>
            <person name="Kim D."/>
            <person name="Kim S."/>
            <person name="Ryu S."/>
            <person name="Song J.Y."/>
            <person name="Lee S.K."/>
        </authorList>
    </citation>
    <scope>NUCLEOTIDE SEQUENCE [LARGE SCALE GENOMIC DNA]</scope>
    <source>
        <tissue evidence="2">Muscle</tissue>
    </source>
</reference>
<accession>A0A4Z2HMW1</accession>
<evidence type="ECO:0000313" key="3">
    <source>
        <dbReference type="Proteomes" id="UP000314294"/>
    </source>
</evidence>
<proteinExistence type="predicted"/>
<organism evidence="2 3">
    <name type="scientific">Liparis tanakae</name>
    <name type="common">Tanaka's snailfish</name>
    <dbReference type="NCBI Taxonomy" id="230148"/>
    <lineage>
        <taxon>Eukaryota</taxon>
        <taxon>Metazoa</taxon>
        <taxon>Chordata</taxon>
        <taxon>Craniata</taxon>
        <taxon>Vertebrata</taxon>
        <taxon>Euteleostomi</taxon>
        <taxon>Actinopterygii</taxon>
        <taxon>Neopterygii</taxon>
        <taxon>Teleostei</taxon>
        <taxon>Neoteleostei</taxon>
        <taxon>Acanthomorphata</taxon>
        <taxon>Eupercaria</taxon>
        <taxon>Perciformes</taxon>
        <taxon>Cottioidei</taxon>
        <taxon>Cottales</taxon>
        <taxon>Liparidae</taxon>
        <taxon>Liparis</taxon>
    </lineage>
</organism>
<dbReference type="Proteomes" id="UP000314294">
    <property type="component" value="Unassembled WGS sequence"/>
</dbReference>
<dbReference type="EMBL" id="SRLO01000216">
    <property type="protein sequence ID" value="TNN66625.1"/>
    <property type="molecule type" value="Genomic_DNA"/>
</dbReference>
<keyword evidence="3" id="KW-1185">Reference proteome</keyword>
<comment type="caution">
    <text evidence="2">The sequence shown here is derived from an EMBL/GenBank/DDBJ whole genome shotgun (WGS) entry which is preliminary data.</text>
</comment>